<evidence type="ECO:0000313" key="2">
    <source>
        <dbReference type="Proteomes" id="UP000069272"/>
    </source>
</evidence>
<organism evidence="1 2">
    <name type="scientific">Anopheles albimanus</name>
    <name type="common">New world malaria mosquito</name>
    <dbReference type="NCBI Taxonomy" id="7167"/>
    <lineage>
        <taxon>Eukaryota</taxon>
        <taxon>Metazoa</taxon>
        <taxon>Ecdysozoa</taxon>
        <taxon>Arthropoda</taxon>
        <taxon>Hexapoda</taxon>
        <taxon>Insecta</taxon>
        <taxon>Pterygota</taxon>
        <taxon>Neoptera</taxon>
        <taxon>Endopterygota</taxon>
        <taxon>Diptera</taxon>
        <taxon>Nematocera</taxon>
        <taxon>Culicoidea</taxon>
        <taxon>Culicidae</taxon>
        <taxon>Anophelinae</taxon>
        <taxon>Anopheles</taxon>
    </lineage>
</organism>
<accession>A0A182FXV5</accession>
<reference evidence="1" key="2">
    <citation type="submission" date="2022-08" db="UniProtKB">
        <authorList>
            <consortium name="EnsemblMetazoa"/>
        </authorList>
    </citation>
    <scope>IDENTIFICATION</scope>
    <source>
        <strain evidence="1">STECLA/ALBI9_A</strain>
    </source>
</reference>
<proteinExistence type="predicted"/>
<evidence type="ECO:0000313" key="1">
    <source>
        <dbReference type="EnsemblMetazoa" id="AALB014471-PA"/>
    </source>
</evidence>
<sequence>MIAHRESGSGVPIFPQFPPISILLHSSSLSFRRPLLVPGERNESIICTGHNHFPRVTV</sequence>
<keyword evidence="2" id="KW-1185">Reference proteome</keyword>
<dbReference type="Proteomes" id="UP000069272">
    <property type="component" value="Chromosome 3L"/>
</dbReference>
<protein>
    <submittedName>
        <fullName evidence="1">Uncharacterized protein</fullName>
    </submittedName>
</protein>
<name>A0A182FXV5_ANOAL</name>
<dbReference type="EnsemblMetazoa" id="AALB014471-RA">
    <property type="protein sequence ID" value="AALB014471-PA"/>
    <property type="gene ID" value="AALB014471"/>
</dbReference>
<reference evidence="1 2" key="1">
    <citation type="journal article" date="2017" name="G3 (Bethesda)">
        <title>The Physical Genome Mapping of Anopheles albimanus Corrected Scaffold Misassemblies and Identified Interarm Rearrangements in Genus Anopheles.</title>
        <authorList>
            <person name="Artemov G.N."/>
            <person name="Peery A.N."/>
            <person name="Jiang X."/>
            <person name="Tu Z."/>
            <person name="Stegniy V.N."/>
            <person name="Sharakhova M.V."/>
            <person name="Sharakhov I.V."/>
        </authorList>
    </citation>
    <scope>NUCLEOTIDE SEQUENCE [LARGE SCALE GENOMIC DNA]</scope>
    <source>
        <strain evidence="1 2">ALBI9_A</strain>
    </source>
</reference>
<dbReference type="AlphaFoldDB" id="A0A182FXV5"/>